<name>A0A380YI00_9BACE</name>
<dbReference type="EMBL" id="UFSX01000001">
    <property type="protein sequence ID" value="SUV28207.1"/>
    <property type="molecule type" value="Genomic_DNA"/>
</dbReference>
<organism evidence="1 2">
    <name type="scientific">Bacteroides eggerthii</name>
    <dbReference type="NCBI Taxonomy" id="28111"/>
    <lineage>
        <taxon>Bacteria</taxon>
        <taxon>Pseudomonadati</taxon>
        <taxon>Bacteroidota</taxon>
        <taxon>Bacteroidia</taxon>
        <taxon>Bacteroidales</taxon>
        <taxon>Bacteroidaceae</taxon>
        <taxon>Bacteroides</taxon>
    </lineage>
</organism>
<dbReference type="Proteomes" id="UP000254424">
    <property type="component" value="Unassembled WGS sequence"/>
</dbReference>
<evidence type="ECO:0000313" key="1">
    <source>
        <dbReference type="EMBL" id="SUV28207.1"/>
    </source>
</evidence>
<protein>
    <submittedName>
        <fullName evidence="1">Uncharacterized protein</fullName>
    </submittedName>
</protein>
<reference evidence="1 2" key="1">
    <citation type="submission" date="2018-06" db="EMBL/GenBank/DDBJ databases">
        <authorList>
            <consortium name="Pathogen Informatics"/>
            <person name="Doyle S."/>
        </authorList>
    </citation>
    <scope>NUCLEOTIDE SEQUENCE [LARGE SCALE GENOMIC DNA]</scope>
    <source>
        <strain evidence="1 2">NCTC11155</strain>
    </source>
</reference>
<dbReference type="AlphaFoldDB" id="A0A380YI00"/>
<sequence length="572" mass="66075">MISGKEAAMRELFDITPHSTGPGFRMRLKTGEIDVPDGRGGYIVSSGMGSGKTESIKSLIRHKHDEGILYCVDTRDELEKMFGWIVENLVVEGVLRMEDVMIISSDPGRADFLGQYRDNPEVLMEKKVILITHVRFWTDLINHFLIYKPQKEVAPFDGDFRTLMGRDDLRGYVIFDETPTFINPFVEFDRSMLGIFGKTDENGNIICKPPEELGRYYDLFIRGGRNDLFNQAYRINRMKRDVVLGLIPKYYGSWVMSDTDKVGITFYPVDLCPGGMTISTHILIFEGAGNILFRGSTRFTLLDTESKYNTVTEFRKMDFGLSRKCFDEAGFGIFVERIGRLIDKPTLIVCWKDINGDDDGPGKSGYAERFKRLLVAEGVDPGLFTVTYYGATDNKSTNSYRDVGQILLCGDWNLPNTESAKIRRAYGTSTDPHSQKDWYFSQLITRIGIRKHIEGEVYTVWYTDDFDERFIERMDAYFNENRVIGKASVSHNDWEKRLDGMKIRSNIKEEIRLLARYDKDMQRAITMDSEYTKEVTFAYLEMIGIKRYVRERRKYDRLLETLNKLKITLVIK</sequence>
<evidence type="ECO:0000313" key="2">
    <source>
        <dbReference type="Proteomes" id="UP000254424"/>
    </source>
</evidence>
<gene>
    <name evidence="1" type="ORF">NCTC11155_00154</name>
</gene>
<accession>A0A380YI00</accession>
<proteinExistence type="predicted"/>